<name>X0H3G6_FUSOX</name>
<feature type="region of interest" description="Disordered" evidence="1">
    <location>
        <begin position="1"/>
        <end position="24"/>
    </location>
</feature>
<reference evidence="2" key="2">
    <citation type="submission" date="2012-05" db="EMBL/GenBank/DDBJ databases">
        <title>The Genome Annotation of Fusarium oxysporum PHW808.</title>
        <authorList>
            <consortium name="The Broad Institute Genomics Platform"/>
            <person name="Ma L.-J."/>
            <person name="Corby-Kistler H."/>
            <person name="Broz K."/>
            <person name="Gale L.R."/>
            <person name="Jonkers W."/>
            <person name="O'Donnell K."/>
            <person name="Ploetz R."/>
            <person name="Steinberg C."/>
            <person name="Schwartz D.C."/>
            <person name="VanEtten H."/>
            <person name="Zhou S."/>
            <person name="Young S.K."/>
            <person name="Zeng Q."/>
            <person name="Gargeya S."/>
            <person name="Fitzgerald M."/>
            <person name="Abouelleil A."/>
            <person name="Alvarado L."/>
            <person name="Chapman S.B."/>
            <person name="Gainer-Dewar J."/>
            <person name="Goldberg J."/>
            <person name="Griggs A."/>
            <person name="Gujja S."/>
            <person name="Hansen M."/>
            <person name="Howarth C."/>
            <person name="Imamovic A."/>
            <person name="Ireland A."/>
            <person name="Larimer J."/>
            <person name="McCowan C."/>
            <person name="Murphy C."/>
            <person name="Pearson M."/>
            <person name="Poon T.W."/>
            <person name="Priest M."/>
            <person name="Roberts A."/>
            <person name="Saif S."/>
            <person name="Shea T."/>
            <person name="Sykes S."/>
            <person name="Wortman J."/>
            <person name="Nusbaum C."/>
            <person name="Birren B."/>
        </authorList>
    </citation>
    <scope>NUCLEOTIDE SEQUENCE</scope>
    <source>
        <strain evidence="2">54008</strain>
    </source>
</reference>
<gene>
    <name evidence="2" type="ORF">FOPG_17277</name>
</gene>
<proteinExistence type="predicted"/>
<dbReference type="EMBL" id="JH659030">
    <property type="protein sequence ID" value="EXL66551.1"/>
    <property type="molecule type" value="Genomic_DNA"/>
</dbReference>
<sequence length="67" mass="7338">MKKLSDGNFMYPAGTSSASKQSGASDLLEAYAAQRDNSPWRSSAIWTPNPARPLKPYRRIAGKSYST</sequence>
<reference evidence="2" key="1">
    <citation type="submission" date="2011-11" db="EMBL/GenBank/DDBJ databases">
        <title>The Genome Sequence of Fusarium oxysporum PHW808.</title>
        <authorList>
            <consortium name="The Broad Institute Genome Sequencing Platform"/>
            <person name="Ma L.-J."/>
            <person name="Gale L.R."/>
            <person name="Schwartz D.C."/>
            <person name="Zhou S."/>
            <person name="Corby-Kistler H."/>
            <person name="Young S.K."/>
            <person name="Zeng Q."/>
            <person name="Gargeya S."/>
            <person name="Fitzgerald M."/>
            <person name="Haas B."/>
            <person name="Abouelleil A."/>
            <person name="Alvarado L."/>
            <person name="Arachchi H.M."/>
            <person name="Berlin A."/>
            <person name="Brown A."/>
            <person name="Chapman S.B."/>
            <person name="Chen Z."/>
            <person name="Dunbar C."/>
            <person name="Freedman E."/>
            <person name="Gearin G."/>
            <person name="Goldberg J."/>
            <person name="Griggs A."/>
            <person name="Gujja S."/>
            <person name="Heiman D."/>
            <person name="Howarth C."/>
            <person name="Larson L."/>
            <person name="Lui A."/>
            <person name="MacDonald P.J.P."/>
            <person name="Montmayeur A."/>
            <person name="Murphy C."/>
            <person name="Neiman D."/>
            <person name="Pearson M."/>
            <person name="Priest M."/>
            <person name="Roberts A."/>
            <person name="Saif S."/>
            <person name="Shea T."/>
            <person name="Shenoy N."/>
            <person name="Sisk P."/>
            <person name="Stolte C."/>
            <person name="Sykes S."/>
            <person name="Wortman J."/>
            <person name="Nusbaum C."/>
            <person name="Birren B."/>
        </authorList>
    </citation>
    <scope>NUCLEOTIDE SEQUENCE [LARGE SCALE GENOMIC DNA]</scope>
    <source>
        <strain evidence="2">54008</strain>
    </source>
</reference>
<organism evidence="2">
    <name type="scientific">Fusarium oxysporum f. sp. conglutinans race 2 54008</name>
    <dbReference type="NCBI Taxonomy" id="1089457"/>
    <lineage>
        <taxon>Eukaryota</taxon>
        <taxon>Fungi</taxon>
        <taxon>Dikarya</taxon>
        <taxon>Ascomycota</taxon>
        <taxon>Pezizomycotina</taxon>
        <taxon>Sordariomycetes</taxon>
        <taxon>Hypocreomycetidae</taxon>
        <taxon>Hypocreales</taxon>
        <taxon>Nectriaceae</taxon>
        <taxon>Fusarium</taxon>
        <taxon>Fusarium oxysporum species complex</taxon>
    </lineage>
</organism>
<feature type="compositionally biased region" description="Polar residues" evidence="1">
    <location>
        <begin position="14"/>
        <end position="24"/>
    </location>
</feature>
<dbReference type="Proteomes" id="UP000030676">
    <property type="component" value="Unassembled WGS sequence"/>
</dbReference>
<evidence type="ECO:0000256" key="1">
    <source>
        <dbReference type="SAM" id="MobiDB-lite"/>
    </source>
</evidence>
<accession>X0H3G6</accession>
<dbReference type="HOGENOM" id="CLU_2812466_0_0_1"/>
<evidence type="ECO:0000313" key="2">
    <source>
        <dbReference type="EMBL" id="EXL66551.1"/>
    </source>
</evidence>
<dbReference type="AlphaFoldDB" id="X0H3G6"/>
<protein>
    <submittedName>
        <fullName evidence="2">Uncharacterized protein</fullName>
    </submittedName>
</protein>